<feature type="region of interest" description="Disordered" evidence="8">
    <location>
        <begin position="1"/>
        <end position="22"/>
    </location>
</feature>
<reference evidence="10" key="2">
    <citation type="journal article" date="2023" name="Plants (Basel)">
        <title>Annotation of the Turnera subulata (Passifloraceae) Draft Genome Reveals the S-Locus Evolved after the Divergence of Turneroideae from Passifloroideae in a Stepwise Manner.</title>
        <authorList>
            <person name="Henning P.M."/>
            <person name="Roalson E.H."/>
            <person name="Mir W."/>
            <person name="McCubbin A.G."/>
            <person name="Shore J.S."/>
        </authorList>
    </citation>
    <scope>NUCLEOTIDE SEQUENCE</scope>
    <source>
        <strain evidence="10">F60SS</strain>
    </source>
</reference>
<comment type="subcellular location">
    <subcellularLocation>
        <location evidence="1">Nucleus</location>
    </subcellularLocation>
</comment>
<dbReference type="Pfam" id="PF02840">
    <property type="entry name" value="Prp18"/>
    <property type="match status" value="1"/>
</dbReference>
<dbReference type="InterPro" id="IPR004098">
    <property type="entry name" value="Prp18"/>
</dbReference>
<evidence type="ECO:0000313" key="10">
    <source>
        <dbReference type="EMBL" id="KAJ4845578.1"/>
    </source>
</evidence>
<feature type="domain" description="Prp18" evidence="9">
    <location>
        <begin position="38"/>
        <end position="166"/>
    </location>
</feature>
<dbReference type="OrthoDB" id="10261918at2759"/>
<evidence type="ECO:0000259" key="9">
    <source>
        <dbReference type="Pfam" id="PF02840"/>
    </source>
</evidence>
<keyword evidence="5" id="KW-0747">Spliceosome</keyword>
<dbReference type="Gene3D" id="1.20.940.10">
    <property type="entry name" value="Functional domain of the splicing factor Prp18"/>
    <property type="match status" value="1"/>
</dbReference>
<keyword evidence="11" id="KW-1185">Reference proteome</keyword>
<dbReference type="EMBL" id="JAKUCV010001631">
    <property type="protein sequence ID" value="KAJ4845578.1"/>
    <property type="molecule type" value="Genomic_DNA"/>
</dbReference>
<evidence type="ECO:0000313" key="11">
    <source>
        <dbReference type="Proteomes" id="UP001141552"/>
    </source>
</evidence>
<dbReference type="PANTHER" id="PTHR13007">
    <property type="entry name" value="PRE-MRNA SPLICING FACTOR-RELATED"/>
    <property type="match status" value="1"/>
</dbReference>
<keyword evidence="6" id="KW-0508">mRNA splicing</keyword>
<evidence type="ECO:0000256" key="7">
    <source>
        <dbReference type="ARBA" id="ARBA00023242"/>
    </source>
</evidence>
<dbReference type="GO" id="GO:0000350">
    <property type="term" value="P:generation of catalytic spliceosome for second transesterification step"/>
    <property type="evidence" value="ECO:0007669"/>
    <property type="project" value="TreeGrafter"/>
</dbReference>
<evidence type="ECO:0000256" key="3">
    <source>
        <dbReference type="ARBA" id="ARBA00018242"/>
    </source>
</evidence>
<gene>
    <name evidence="10" type="ORF">Tsubulata_019472</name>
</gene>
<proteinExistence type="inferred from homology"/>
<evidence type="ECO:0000256" key="8">
    <source>
        <dbReference type="SAM" id="MobiDB-lite"/>
    </source>
</evidence>
<name>A0A9Q0JKZ7_9ROSI</name>
<dbReference type="AlphaFoldDB" id="A0A9Q0JKZ7"/>
<dbReference type="SUPFAM" id="SSF47938">
    <property type="entry name" value="Functional domain of the splicing factor Prp18"/>
    <property type="match status" value="1"/>
</dbReference>
<evidence type="ECO:0000256" key="1">
    <source>
        <dbReference type="ARBA" id="ARBA00004123"/>
    </source>
</evidence>
<dbReference type="GO" id="GO:0005682">
    <property type="term" value="C:U5 snRNP"/>
    <property type="evidence" value="ECO:0007669"/>
    <property type="project" value="TreeGrafter"/>
</dbReference>
<comment type="caution">
    <text evidence="10">The sequence shown here is derived from an EMBL/GenBank/DDBJ whole genome shotgun (WGS) entry which is preliminary data.</text>
</comment>
<dbReference type="Proteomes" id="UP001141552">
    <property type="component" value="Unassembled WGS sequence"/>
</dbReference>
<dbReference type="GO" id="GO:0046540">
    <property type="term" value="C:U4/U6 x U5 tri-snRNP complex"/>
    <property type="evidence" value="ECO:0007669"/>
    <property type="project" value="TreeGrafter"/>
</dbReference>
<keyword evidence="4" id="KW-0507">mRNA processing</keyword>
<comment type="similarity">
    <text evidence="2">Belongs to the PRP18 family.</text>
</comment>
<dbReference type="PANTHER" id="PTHR13007:SF19">
    <property type="entry name" value="PRE-MRNA-SPLICING FACTOR 18"/>
    <property type="match status" value="1"/>
</dbReference>
<evidence type="ECO:0000256" key="5">
    <source>
        <dbReference type="ARBA" id="ARBA00022728"/>
    </source>
</evidence>
<organism evidence="10 11">
    <name type="scientific">Turnera subulata</name>
    <dbReference type="NCBI Taxonomy" id="218843"/>
    <lineage>
        <taxon>Eukaryota</taxon>
        <taxon>Viridiplantae</taxon>
        <taxon>Streptophyta</taxon>
        <taxon>Embryophyta</taxon>
        <taxon>Tracheophyta</taxon>
        <taxon>Spermatophyta</taxon>
        <taxon>Magnoliopsida</taxon>
        <taxon>eudicotyledons</taxon>
        <taxon>Gunneridae</taxon>
        <taxon>Pentapetalae</taxon>
        <taxon>rosids</taxon>
        <taxon>fabids</taxon>
        <taxon>Malpighiales</taxon>
        <taxon>Passifloraceae</taxon>
        <taxon>Turnera</taxon>
    </lineage>
</organism>
<protein>
    <recommendedName>
        <fullName evidence="3">Pre-mRNA-splicing factor 18</fullName>
    </recommendedName>
</protein>
<keyword evidence="7" id="KW-0539">Nucleus</keyword>
<evidence type="ECO:0000256" key="4">
    <source>
        <dbReference type="ARBA" id="ARBA00022664"/>
    </source>
</evidence>
<evidence type="ECO:0000256" key="2">
    <source>
        <dbReference type="ARBA" id="ARBA00008137"/>
    </source>
</evidence>
<dbReference type="InterPro" id="IPR039979">
    <property type="entry name" value="PRPF18"/>
</dbReference>
<accession>A0A9Q0JKZ7</accession>
<sequence length="179" mass="20114">MSRVSIITSHGSRAHSSANNISPQALASDEGLDLCPPKKELDKNAEVERRTANGRLMVKRFQLYAEQLDPLFHQCRRKVLPDVIREALLLMVECCMKQDYTGAESNYIDLSIGNDPWPIGDGMVGIHGRPAREKICNASSAHIMNDETTRKYLQSVKRLVTFCSSKLDFLIPNCTLNCY</sequence>
<evidence type="ECO:0000256" key="6">
    <source>
        <dbReference type="ARBA" id="ARBA00023187"/>
    </source>
</evidence>
<dbReference type="GO" id="GO:0071021">
    <property type="term" value="C:U2-type post-spliceosomal complex"/>
    <property type="evidence" value="ECO:0007669"/>
    <property type="project" value="TreeGrafter"/>
</dbReference>
<reference evidence="10" key="1">
    <citation type="submission" date="2022-02" db="EMBL/GenBank/DDBJ databases">
        <authorList>
            <person name="Henning P.M."/>
            <person name="McCubbin A.G."/>
            <person name="Shore J.S."/>
        </authorList>
    </citation>
    <scope>NUCLEOTIDE SEQUENCE</scope>
    <source>
        <strain evidence="10">F60SS</strain>
        <tissue evidence="10">Leaves</tissue>
    </source>
</reference>